<feature type="compositionally biased region" description="Low complexity" evidence="1">
    <location>
        <begin position="192"/>
        <end position="203"/>
    </location>
</feature>
<dbReference type="HOGENOM" id="CLU_025793_1_0_1"/>
<sequence length="697" mass="77660">MYQNPASARSRGLKRDLTIHVPNGSGDENKTSQPPPAPPAPPSQPPQQQPYDEPVPHHAMRTLDNILGEPVNIPTSTGQSLSSPPLQPSHQTKSSMPSIASTSPATPCFDRLTQLPTPVLLNGSFANYSHFQGSALSSPPRGNDSIMESIKSMLAVNNRVVSDYKPIARGHSLKSEKRVYSNPPEAHDVHDASSNSSTASSIASRDKERERERERVSGQGQGQGPVLGPVLGLDGRPLLLLLHTIDSPITPNTSPTLPQISKFSHRQFYSKRYDTTFTFVKEIGLGNFSNVVLAKNLNNGAGNSMGTVADAETISYKHNCGYGDEAAIKIITIPESKTQLTNFKSFILRELNILYHISHHPCITTLIDYQLTIDIDQLEIESETIPSTANSEPGFTKINEDMVIPLDRDQLLFMNYCHGGNLLSFLLQHNQQANLHNLTYWTYIRRIACEIIVTAAYLHNHNVIHRDIKLENILLLYSPEEVNQILANDQIMATPFINLSDFGLSKKLDSPDQLLQTRCGSQDYISPEILMGLKYDGKLTDTWSIGVLVYSMLENKLPFDLQPAHVQYHQQHQQYQQNYQSQQQAGANTGSTAGAPSSNTGISPSVIKRRRSKKTSTAHRIAMIEWGWNDINYKLADKEISPEIKEILGQLKLFVDTVLVRKDRRPSVGQMLQMPEFSWLKECVPTAITEYNNQERT</sequence>
<dbReference type="PROSITE" id="PS00108">
    <property type="entry name" value="PROTEIN_KINASE_ST"/>
    <property type="match status" value="1"/>
</dbReference>
<feature type="region of interest" description="Disordered" evidence="1">
    <location>
        <begin position="174"/>
        <end position="228"/>
    </location>
</feature>
<accession>A5E2G3</accession>
<dbReference type="Pfam" id="PF00069">
    <property type="entry name" value="Pkinase"/>
    <property type="match status" value="1"/>
</dbReference>
<organism evidence="3 4">
    <name type="scientific">Lodderomyces elongisporus (strain ATCC 11503 / CBS 2605 / JCM 1781 / NBRC 1676 / NRRL YB-4239)</name>
    <name type="common">Yeast</name>
    <name type="synonym">Saccharomyces elongisporus</name>
    <dbReference type="NCBI Taxonomy" id="379508"/>
    <lineage>
        <taxon>Eukaryota</taxon>
        <taxon>Fungi</taxon>
        <taxon>Dikarya</taxon>
        <taxon>Ascomycota</taxon>
        <taxon>Saccharomycotina</taxon>
        <taxon>Pichiomycetes</taxon>
        <taxon>Debaryomycetaceae</taxon>
        <taxon>Candida/Lodderomyces clade</taxon>
        <taxon>Lodderomyces</taxon>
    </lineage>
</organism>
<dbReference type="VEuPathDB" id="FungiDB:LELG_03800"/>
<dbReference type="PANTHER" id="PTHR24348:SF68">
    <property type="entry name" value="SERINE_THREONINE-PROTEIN KINASE ATG1C"/>
    <property type="match status" value="1"/>
</dbReference>
<dbReference type="Gene3D" id="1.10.510.10">
    <property type="entry name" value="Transferase(Phosphotransferase) domain 1"/>
    <property type="match status" value="1"/>
</dbReference>
<feature type="compositionally biased region" description="Polar residues" evidence="1">
    <location>
        <begin position="585"/>
        <end position="603"/>
    </location>
</feature>
<dbReference type="eggNOG" id="KOG0586">
    <property type="taxonomic scope" value="Eukaryota"/>
</dbReference>
<dbReference type="EMBL" id="CH981528">
    <property type="protein sequence ID" value="EDK45621.1"/>
    <property type="molecule type" value="Genomic_DNA"/>
</dbReference>
<evidence type="ECO:0000256" key="1">
    <source>
        <dbReference type="SAM" id="MobiDB-lite"/>
    </source>
</evidence>
<evidence type="ECO:0000313" key="3">
    <source>
        <dbReference type="EMBL" id="EDK45621.1"/>
    </source>
</evidence>
<dbReference type="InterPro" id="IPR011009">
    <property type="entry name" value="Kinase-like_dom_sf"/>
</dbReference>
<gene>
    <name evidence="3" type="ORF">LELG_03800</name>
</gene>
<dbReference type="PROSITE" id="PS50011">
    <property type="entry name" value="PROTEIN_KINASE_DOM"/>
    <property type="match status" value="1"/>
</dbReference>
<feature type="compositionally biased region" description="Basic and acidic residues" evidence="1">
    <location>
        <begin position="174"/>
        <end position="191"/>
    </location>
</feature>
<dbReference type="STRING" id="379508.A5E2G3"/>
<dbReference type="GO" id="GO:0010506">
    <property type="term" value="P:regulation of autophagy"/>
    <property type="evidence" value="ECO:0007669"/>
    <property type="project" value="InterPro"/>
</dbReference>
<dbReference type="Proteomes" id="UP000001996">
    <property type="component" value="Unassembled WGS sequence"/>
</dbReference>
<dbReference type="GO" id="GO:0005524">
    <property type="term" value="F:ATP binding"/>
    <property type="evidence" value="ECO:0007669"/>
    <property type="project" value="InterPro"/>
</dbReference>
<feature type="compositionally biased region" description="Pro residues" evidence="1">
    <location>
        <begin position="33"/>
        <end position="48"/>
    </location>
</feature>
<dbReference type="FunCoup" id="A5E2G3">
    <property type="interactions" value="103"/>
</dbReference>
<dbReference type="KEGG" id="lel:PVL30_004625"/>
<dbReference type="OMA" id="RIAMIDW"/>
<protein>
    <recommendedName>
        <fullName evidence="2">Protein kinase domain-containing protein</fullName>
    </recommendedName>
</protein>
<feature type="compositionally biased region" description="Low complexity" evidence="1">
    <location>
        <begin position="570"/>
        <end position="584"/>
    </location>
</feature>
<dbReference type="InterPro" id="IPR008271">
    <property type="entry name" value="Ser/Thr_kinase_AS"/>
</dbReference>
<feature type="compositionally biased region" description="Polar residues" evidence="1">
    <location>
        <begin position="90"/>
        <end position="105"/>
    </location>
</feature>
<dbReference type="OrthoDB" id="410920at2759"/>
<dbReference type="GO" id="GO:0004674">
    <property type="term" value="F:protein serine/threonine kinase activity"/>
    <property type="evidence" value="ECO:0007669"/>
    <property type="project" value="InterPro"/>
</dbReference>
<dbReference type="AlphaFoldDB" id="A5E2G3"/>
<dbReference type="SUPFAM" id="SSF56112">
    <property type="entry name" value="Protein kinase-like (PK-like)"/>
    <property type="match status" value="1"/>
</dbReference>
<dbReference type="Gene3D" id="3.30.200.20">
    <property type="entry name" value="Phosphorylase Kinase, domain 1"/>
    <property type="match status" value="1"/>
</dbReference>
<dbReference type="InParanoid" id="A5E2G3"/>
<dbReference type="GeneID" id="5232011"/>
<evidence type="ECO:0000259" key="2">
    <source>
        <dbReference type="PROSITE" id="PS50011"/>
    </source>
</evidence>
<dbReference type="PANTHER" id="PTHR24348">
    <property type="entry name" value="SERINE/THREONINE-PROTEIN KINASE UNC-51-RELATED"/>
    <property type="match status" value="1"/>
</dbReference>
<keyword evidence="4" id="KW-1185">Reference proteome</keyword>
<dbReference type="SMART" id="SM00220">
    <property type="entry name" value="S_TKc"/>
    <property type="match status" value="1"/>
</dbReference>
<dbReference type="InterPro" id="IPR000719">
    <property type="entry name" value="Prot_kinase_dom"/>
</dbReference>
<dbReference type="GO" id="GO:0005737">
    <property type="term" value="C:cytoplasm"/>
    <property type="evidence" value="ECO:0007669"/>
    <property type="project" value="TreeGrafter"/>
</dbReference>
<name>A5E2G3_LODEL</name>
<feature type="region of interest" description="Disordered" evidence="1">
    <location>
        <begin position="570"/>
        <end position="614"/>
    </location>
</feature>
<feature type="compositionally biased region" description="Basic and acidic residues" evidence="1">
    <location>
        <begin position="204"/>
        <end position="216"/>
    </location>
</feature>
<feature type="region of interest" description="Disordered" evidence="1">
    <location>
        <begin position="1"/>
        <end position="105"/>
    </location>
</feature>
<proteinExistence type="predicted"/>
<dbReference type="InterPro" id="IPR045269">
    <property type="entry name" value="Atg1-like"/>
</dbReference>
<feature type="compositionally biased region" description="Low complexity" evidence="1">
    <location>
        <begin position="74"/>
        <end position="84"/>
    </location>
</feature>
<reference evidence="3 4" key="1">
    <citation type="journal article" date="2009" name="Nature">
        <title>Evolution of pathogenicity and sexual reproduction in eight Candida genomes.</title>
        <authorList>
            <person name="Butler G."/>
            <person name="Rasmussen M.D."/>
            <person name="Lin M.F."/>
            <person name="Santos M.A."/>
            <person name="Sakthikumar S."/>
            <person name="Munro C.A."/>
            <person name="Rheinbay E."/>
            <person name="Grabherr M."/>
            <person name="Forche A."/>
            <person name="Reedy J.L."/>
            <person name="Agrafioti I."/>
            <person name="Arnaud M.B."/>
            <person name="Bates S."/>
            <person name="Brown A.J."/>
            <person name="Brunke S."/>
            <person name="Costanzo M.C."/>
            <person name="Fitzpatrick D.A."/>
            <person name="de Groot P.W."/>
            <person name="Harris D."/>
            <person name="Hoyer L.L."/>
            <person name="Hube B."/>
            <person name="Klis F.M."/>
            <person name="Kodira C."/>
            <person name="Lennard N."/>
            <person name="Logue M.E."/>
            <person name="Martin R."/>
            <person name="Neiman A.M."/>
            <person name="Nikolaou E."/>
            <person name="Quail M.A."/>
            <person name="Quinn J."/>
            <person name="Santos M.C."/>
            <person name="Schmitzberger F.F."/>
            <person name="Sherlock G."/>
            <person name="Shah P."/>
            <person name="Silverstein K.A."/>
            <person name="Skrzypek M.S."/>
            <person name="Soll D."/>
            <person name="Staggs R."/>
            <person name="Stansfield I."/>
            <person name="Stumpf M.P."/>
            <person name="Sudbery P.E."/>
            <person name="Srikantha T."/>
            <person name="Zeng Q."/>
            <person name="Berman J."/>
            <person name="Berriman M."/>
            <person name="Heitman J."/>
            <person name="Gow N.A."/>
            <person name="Lorenz M.C."/>
            <person name="Birren B.W."/>
            <person name="Kellis M."/>
            <person name="Cuomo C.A."/>
        </authorList>
    </citation>
    <scope>NUCLEOTIDE SEQUENCE [LARGE SCALE GENOMIC DNA]</scope>
    <source>
        <strain evidence="4">ATCC 11503 / BCRC 21390 / CBS 2605 / JCM 1781 / NBRC 1676 / NRRL YB-4239</strain>
    </source>
</reference>
<evidence type="ECO:0000313" key="4">
    <source>
        <dbReference type="Proteomes" id="UP000001996"/>
    </source>
</evidence>
<feature type="domain" description="Protein kinase" evidence="2">
    <location>
        <begin position="277"/>
        <end position="677"/>
    </location>
</feature>